<proteinExistence type="predicted"/>
<name>A0ABT1CE85_9PROT</name>
<reference evidence="1 2" key="1">
    <citation type="submission" date="2022-06" db="EMBL/GenBank/DDBJ databases">
        <title>Whole-genome of Asaia lannensis strain LMG 27011T.</title>
        <authorList>
            <person name="Sombolestani A."/>
        </authorList>
    </citation>
    <scope>NUCLEOTIDE SEQUENCE [LARGE SCALE GENOMIC DNA]</scope>
    <source>
        <strain evidence="1 2">NBRC 102526</strain>
    </source>
</reference>
<protein>
    <submittedName>
        <fullName evidence="1">Uncharacterized protein</fullName>
    </submittedName>
</protein>
<organism evidence="1 2">
    <name type="scientific">Asaia lannensis NBRC 102526</name>
    <dbReference type="NCBI Taxonomy" id="1307926"/>
    <lineage>
        <taxon>Bacteria</taxon>
        <taxon>Pseudomonadati</taxon>
        <taxon>Pseudomonadota</taxon>
        <taxon>Alphaproteobacteria</taxon>
        <taxon>Acetobacterales</taxon>
        <taxon>Acetobacteraceae</taxon>
        <taxon>Asaia</taxon>
    </lineage>
</organism>
<gene>
    <name evidence="1" type="ORF">NF685_03895</name>
</gene>
<accession>A0ABT1CE85</accession>
<comment type="caution">
    <text evidence="1">The sequence shown here is derived from an EMBL/GenBank/DDBJ whole genome shotgun (WGS) entry which is preliminary data.</text>
</comment>
<evidence type="ECO:0000313" key="2">
    <source>
        <dbReference type="Proteomes" id="UP001523401"/>
    </source>
</evidence>
<sequence length="148" mass="15669">MPPLSGDTAVLVVSLEKLTASQRLKLLGHITRPSASGKSNAMLCHHLNRCTATGPASLLPDALEKLSCLLKTVTNLEMVVTFGVSAHLATVEAYGMSWARVPFRPGKITVLPDGLMLANLAAPVRQHIDTLKALIAETVPVSEPVPTV</sequence>
<keyword evidence="2" id="KW-1185">Reference proteome</keyword>
<dbReference type="EMBL" id="JAMXQU010000002">
    <property type="protein sequence ID" value="MCO6159172.1"/>
    <property type="molecule type" value="Genomic_DNA"/>
</dbReference>
<dbReference type="RefSeq" id="WP_252848669.1">
    <property type="nucleotide sequence ID" value="NZ_BAPW01000012.1"/>
</dbReference>
<evidence type="ECO:0000313" key="1">
    <source>
        <dbReference type="EMBL" id="MCO6159172.1"/>
    </source>
</evidence>
<dbReference type="Proteomes" id="UP001523401">
    <property type="component" value="Unassembled WGS sequence"/>
</dbReference>